<reference evidence="1 2" key="1">
    <citation type="journal article" date="2018" name="PLoS Genet.">
        <title>Population sequencing reveals clonal diversity and ancestral inbreeding in the grapevine cultivar Chardonnay.</title>
        <authorList>
            <person name="Roach M.J."/>
            <person name="Johnson D.L."/>
            <person name="Bohlmann J."/>
            <person name="van Vuuren H.J."/>
            <person name="Jones S.J."/>
            <person name="Pretorius I.S."/>
            <person name="Schmidt S.A."/>
            <person name="Borneman A.R."/>
        </authorList>
    </citation>
    <scope>NUCLEOTIDE SEQUENCE [LARGE SCALE GENOMIC DNA]</scope>
    <source>
        <strain evidence="2">cv. Chardonnay</strain>
        <tissue evidence="1">Leaf</tissue>
    </source>
</reference>
<proteinExistence type="predicted"/>
<evidence type="ECO:0000313" key="1">
    <source>
        <dbReference type="EMBL" id="RVW22013.1"/>
    </source>
</evidence>
<comment type="caution">
    <text evidence="1">The sequence shown here is derived from an EMBL/GenBank/DDBJ whole genome shotgun (WGS) entry which is preliminary data.</text>
</comment>
<dbReference type="Proteomes" id="UP000288805">
    <property type="component" value="Unassembled WGS sequence"/>
</dbReference>
<gene>
    <name evidence="1" type="ORF">CK203_111910</name>
</gene>
<protein>
    <submittedName>
        <fullName evidence="1">Uncharacterized protein</fullName>
    </submittedName>
</protein>
<name>A0A438CFM0_VITVI</name>
<sequence length="163" mass="18101">MTLSSTSLGKLKSRWIGPFTIHQVHSNGVVELLNSNNTSSFKVNATGDFKAVGHVLKDFWQRKNPKEKKITKAFHTPLRKFRKHLPIANLSTILWPLHSVTPCLYSSSTLYSHALPPLASHSSFEHGPDAHFSISIWHGLEGPCCPFVELHSEAESLLYSGAS</sequence>
<organism evidence="1 2">
    <name type="scientific">Vitis vinifera</name>
    <name type="common">Grape</name>
    <dbReference type="NCBI Taxonomy" id="29760"/>
    <lineage>
        <taxon>Eukaryota</taxon>
        <taxon>Viridiplantae</taxon>
        <taxon>Streptophyta</taxon>
        <taxon>Embryophyta</taxon>
        <taxon>Tracheophyta</taxon>
        <taxon>Spermatophyta</taxon>
        <taxon>Magnoliopsida</taxon>
        <taxon>eudicotyledons</taxon>
        <taxon>Gunneridae</taxon>
        <taxon>Pentapetalae</taxon>
        <taxon>rosids</taxon>
        <taxon>Vitales</taxon>
        <taxon>Vitaceae</taxon>
        <taxon>Viteae</taxon>
        <taxon>Vitis</taxon>
    </lineage>
</organism>
<dbReference type="AlphaFoldDB" id="A0A438CFM0"/>
<dbReference type="EMBL" id="QGNW01002255">
    <property type="protein sequence ID" value="RVW22013.1"/>
    <property type="molecule type" value="Genomic_DNA"/>
</dbReference>
<accession>A0A438CFM0</accession>
<evidence type="ECO:0000313" key="2">
    <source>
        <dbReference type="Proteomes" id="UP000288805"/>
    </source>
</evidence>